<evidence type="ECO:0000259" key="2">
    <source>
        <dbReference type="Pfam" id="PF12728"/>
    </source>
</evidence>
<dbReference type="RefSeq" id="WP_254780576.1">
    <property type="nucleotide sequence ID" value="NZ_FNSN01000003.1"/>
</dbReference>
<name>A0A1H4WB33_9MICC</name>
<dbReference type="STRING" id="156980.SAMN04489745_3127"/>
<evidence type="ECO:0000313" key="3">
    <source>
        <dbReference type="EMBL" id="SEC53981.1"/>
    </source>
</evidence>
<evidence type="ECO:0000256" key="1">
    <source>
        <dbReference type="SAM" id="Coils"/>
    </source>
</evidence>
<evidence type="ECO:0000313" key="4">
    <source>
        <dbReference type="EMBL" id="SEC90425.1"/>
    </source>
</evidence>
<dbReference type="InterPro" id="IPR041657">
    <property type="entry name" value="HTH_17"/>
</dbReference>
<gene>
    <name evidence="3" type="ORF">SAMN04489745_3127</name>
    <name evidence="4" type="ORF">SAMN04489745_3472</name>
</gene>
<protein>
    <submittedName>
        <fullName evidence="4">Helix-turn-helix domain-containing protein</fullName>
    </submittedName>
</protein>
<proteinExistence type="predicted"/>
<sequence length="104" mass="11506">MTTKIHSDIVARIDALIAELEELRSELGSNQVKRHTTQTGGLDELLTAEEIASWLGKSVQSLAQDRYRGVGPAFIRVGTRAVRYRKADVEAWLTEVVGRQANEG</sequence>
<evidence type="ECO:0000313" key="5">
    <source>
        <dbReference type="Proteomes" id="UP000182652"/>
    </source>
</evidence>
<accession>A0A1H4WB33</accession>
<keyword evidence="1" id="KW-0175">Coiled coil</keyword>
<dbReference type="SUPFAM" id="SSF46955">
    <property type="entry name" value="Putative DNA-binding domain"/>
    <property type="match status" value="1"/>
</dbReference>
<feature type="domain" description="Helix-turn-helix" evidence="2">
    <location>
        <begin position="45"/>
        <end position="95"/>
    </location>
</feature>
<dbReference type="InterPro" id="IPR009061">
    <property type="entry name" value="DNA-bd_dom_put_sf"/>
</dbReference>
<dbReference type="EMBL" id="FNSN01000004">
    <property type="protein sequence ID" value="SEC90425.1"/>
    <property type="molecule type" value="Genomic_DNA"/>
</dbReference>
<dbReference type="AlphaFoldDB" id="A0A1H4WB33"/>
<dbReference type="Proteomes" id="UP000182652">
    <property type="component" value="Unassembled WGS sequence"/>
</dbReference>
<reference evidence="4 5" key="1">
    <citation type="submission" date="2016-10" db="EMBL/GenBank/DDBJ databases">
        <authorList>
            <person name="de Groot N.N."/>
        </authorList>
    </citation>
    <scope>NUCLEOTIDE SEQUENCE [LARGE SCALE GENOMIC DNA]</scope>
    <source>
        <strain evidence="4 5">DSM 10495</strain>
    </source>
</reference>
<feature type="coiled-coil region" evidence="1">
    <location>
        <begin position="6"/>
        <end position="33"/>
    </location>
</feature>
<keyword evidence="5" id="KW-1185">Reference proteome</keyword>
<organism evidence="4 5">
    <name type="scientific">Arthrobacter woluwensis</name>
    <dbReference type="NCBI Taxonomy" id="156980"/>
    <lineage>
        <taxon>Bacteria</taxon>
        <taxon>Bacillati</taxon>
        <taxon>Actinomycetota</taxon>
        <taxon>Actinomycetes</taxon>
        <taxon>Micrococcales</taxon>
        <taxon>Micrococcaceae</taxon>
        <taxon>Arthrobacter</taxon>
    </lineage>
</organism>
<dbReference type="EMBL" id="FNSN01000003">
    <property type="protein sequence ID" value="SEC53981.1"/>
    <property type="molecule type" value="Genomic_DNA"/>
</dbReference>
<dbReference type="Pfam" id="PF12728">
    <property type="entry name" value="HTH_17"/>
    <property type="match status" value="1"/>
</dbReference>